<evidence type="ECO:0000256" key="1">
    <source>
        <dbReference type="ARBA" id="ARBA00004123"/>
    </source>
</evidence>
<feature type="domain" description="Sas10 C-terminal" evidence="6">
    <location>
        <begin position="406"/>
        <end position="469"/>
    </location>
</feature>
<feature type="region of interest" description="Disordered" evidence="5">
    <location>
        <begin position="1"/>
        <end position="42"/>
    </location>
</feature>
<dbReference type="Pfam" id="PF09368">
    <property type="entry name" value="Sas10"/>
    <property type="match status" value="2"/>
</dbReference>
<evidence type="ECO:0000259" key="6">
    <source>
        <dbReference type="Pfam" id="PF09368"/>
    </source>
</evidence>
<dbReference type="PANTHER" id="PTHR13237">
    <property type="entry name" value="SOMETHING ABOUT SILENCING PROTEIN 10-RELATED"/>
    <property type="match status" value="1"/>
</dbReference>
<organism evidence="7 8">
    <name type="scientific">Tegillarca granosa</name>
    <name type="common">Malaysian cockle</name>
    <name type="synonym">Anadara granosa</name>
    <dbReference type="NCBI Taxonomy" id="220873"/>
    <lineage>
        <taxon>Eukaryota</taxon>
        <taxon>Metazoa</taxon>
        <taxon>Spiralia</taxon>
        <taxon>Lophotrochozoa</taxon>
        <taxon>Mollusca</taxon>
        <taxon>Bivalvia</taxon>
        <taxon>Autobranchia</taxon>
        <taxon>Pteriomorphia</taxon>
        <taxon>Arcoida</taxon>
        <taxon>Arcoidea</taxon>
        <taxon>Arcidae</taxon>
        <taxon>Tegillarca</taxon>
    </lineage>
</organism>
<dbReference type="Pfam" id="PF04000">
    <property type="entry name" value="Sas10_Utp3"/>
    <property type="match status" value="2"/>
</dbReference>
<name>A0ABQ9F0U4_TEGGR</name>
<feature type="region of interest" description="Disordered" evidence="5">
    <location>
        <begin position="853"/>
        <end position="884"/>
    </location>
</feature>
<feature type="region of interest" description="Disordered" evidence="5">
    <location>
        <begin position="105"/>
        <end position="158"/>
    </location>
</feature>
<reference evidence="7 8" key="1">
    <citation type="submission" date="2022-12" db="EMBL/GenBank/DDBJ databases">
        <title>Chromosome-level genome of Tegillarca granosa.</title>
        <authorList>
            <person name="Kim J."/>
        </authorList>
    </citation>
    <scope>NUCLEOTIDE SEQUENCE [LARGE SCALE GENOMIC DNA]</scope>
    <source>
        <strain evidence="7">Teg-2019</strain>
        <tissue evidence="7">Adductor muscle</tissue>
    </source>
</reference>
<protein>
    <recommendedName>
        <fullName evidence="6">Sas10 C-terminal domain-containing protein</fullName>
    </recommendedName>
</protein>
<evidence type="ECO:0000313" key="8">
    <source>
        <dbReference type="Proteomes" id="UP001217089"/>
    </source>
</evidence>
<keyword evidence="8" id="KW-1185">Reference proteome</keyword>
<accession>A0ABQ9F0U4</accession>
<keyword evidence="4" id="KW-0539">Nucleus</keyword>
<evidence type="ECO:0000256" key="4">
    <source>
        <dbReference type="ARBA" id="ARBA00023242"/>
    </source>
</evidence>
<feature type="compositionally biased region" description="Basic and acidic residues" evidence="5">
    <location>
        <begin position="23"/>
        <end position="42"/>
    </location>
</feature>
<evidence type="ECO:0000256" key="2">
    <source>
        <dbReference type="ARBA" id="ARBA00010979"/>
    </source>
</evidence>
<feature type="compositionally biased region" description="Basic and acidic residues" evidence="5">
    <location>
        <begin position="451"/>
        <end position="461"/>
    </location>
</feature>
<feature type="region of interest" description="Disordered" evidence="5">
    <location>
        <begin position="518"/>
        <end position="544"/>
    </location>
</feature>
<comment type="subcellular location">
    <subcellularLocation>
        <location evidence="1">Nucleus</location>
    </subcellularLocation>
</comment>
<feature type="compositionally biased region" description="Basic and acidic residues" evidence="5">
    <location>
        <begin position="866"/>
        <end position="876"/>
    </location>
</feature>
<dbReference type="InterPro" id="IPR007146">
    <property type="entry name" value="Sas10/Utp3/C1D"/>
</dbReference>
<evidence type="ECO:0000256" key="5">
    <source>
        <dbReference type="SAM" id="MobiDB-lite"/>
    </source>
</evidence>
<comment type="caution">
    <text evidence="7">The sequence shown here is derived from an EMBL/GenBank/DDBJ whole genome shotgun (WGS) entry which is preliminary data.</text>
</comment>
<feature type="compositionally biased region" description="Basic residues" evidence="5">
    <location>
        <begin position="433"/>
        <end position="450"/>
    </location>
</feature>
<dbReference type="Proteomes" id="UP001217089">
    <property type="component" value="Unassembled WGS sequence"/>
</dbReference>
<feature type="region of interest" description="Disordered" evidence="5">
    <location>
        <begin position="417"/>
        <end position="504"/>
    </location>
</feature>
<dbReference type="InterPro" id="IPR018972">
    <property type="entry name" value="Sas10_C_dom"/>
</dbReference>
<gene>
    <name evidence="7" type="ORF">KUTeg_014099</name>
</gene>
<feature type="compositionally biased region" description="Basic and acidic residues" evidence="5">
    <location>
        <begin position="482"/>
        <end position="504"/>
    </location>
</feature>
<feature type="region of interest" description="Disordered" evidence="5">
    <location>
        <begin position="353"/>
        <end position="384"/>
    </location>
</feature>
<proteinExistence type="inferred from homology"/>
<evidence type="ECO:0000313" key="7">
    <source>
        <dbReference type="EMBL" id="KAJ8309225.1"/>
    </source>
</evidence>
<feature type="compositionally biased region" description="Basic and acidic residues" evidence="5">
    <location>
        <begin position="366"/>
        <end position="376"/>
    </location>
</feature>
<dbReference type="PANTHER" id="PTHR13237:SF8">
    <property type="entry name" value="SOMETHING ABOUT SILENCING PROTEIN 10"/>
    <property type="match status" value="1"/>
</dbReference>
<keyword evidence="3" id="KW-0597">Phosphoprotein</keyword>
<sequence>MPKKSKGRGKQTSVEVPVYDSDDERKYKGEKVPDPTSDDYYHDEVDEFHSKRDKILLDRGVKDDDDGLDSDNEDEVLGLGLDDDDDLLSDEDIQTYKRQLRRFKQTRTKDEMGSDIEDEEKGLPDTKAWGKKRSKYYGGDVDDDDIDVSGSEEEEGTAALEEKEALALQRRLAEELDDADLGLDEIIKPSKKEKKGKEGGEKIVKDLSKLSKKEKLQMAEVKDIYQPLMDLVRAGKITGKAADYVDAKFSLYLNYCTNICFYMVLKSKRMPVQNHPVIKRLLQYRNLIKQLEPVDEYVHDDVQELVRKLKAGEDIDFIQEPVQPTPDKFVRRKSLKGTARQRAEKKKISEMVVDSDEENQTSSKKMMKDGCRKGAADMDDDDDNELMIGEAGEVDIVDDDMDASDEEGKRAVTYQIEKNKGILPQKKKELKNPRVKHRMKYRKAKIRRKGQVREARTEMHRYGGKGRGKQTSVEVPVYDSDDERKYKGEKVPDPTSDDYYHDEVDEFHSKRDKILLDKGVKDDDDGLDSDNEDEVLGLGLDDDDDDLLSDEDIQIYKKQLRRFKQTRTKDEMGSDIEDEEKGLPDTKAWGKKRSKYYGGDVDDDDIDVSGSEEEEGTAALEEKEALALQRRLAEELDDADLGLDEIIKPSKKEKKGKEGGEKIVKDLSKLSKKEKLQMTEVKDIYQPLMDLVRAGKITGKAADYVDAKFSLYLNYCTNICFYMVLKSKRMPVQNHPVIKRLLQYRNYRNVSMLYAGNILQYRNVSTCWKYTSGQKLYAGNILQYRNLIKQLEPVDEYVHDDVQELVRKLKAGEDIDFIQEPVQPTPDKFVRRKSLKSTACQLAEKKKISEMVVDSDEENQTSSKKMMKDGRRKGAADMDDDDDNELMIGEAGEVDIVDDDMDASDEEGKRAVTYQIEKNKGILPQKKKELKNPRVKHRMKYRKAKIRRKGQVREARTEMHRYGGETSGIRAGIKRSIKLKI</sequence>
<comment type="similarity">
    <text evidence="2">Belongs to the SAS10 family.</text>
</comment>
<feature type="domain" description="Sas10 C-terminal" evidence="6">
    <location>
        <begin position="906"/>
        <end position="979"/>
    </location>
</feature>
<dbReference type="EMBL" id="JARBDR010000657">
    <property type="protein sequence ID" value="KAJ8309225.1"/>
    <property type="molecule type" value="Genomic_DNA"/>
</dbReference>
<feature type="region of interest" description="Disordered" evidence="5">
    <location>
        <begin position="564"/>
        <end position="589"/>
    </location>
</feature>
<evidence type="ECO:0000256" key="3">
    <source>
        <dbReference type="ARBA" id="ARBA00022553"/>
    </source>
</evidence>
<feature type="compositionally biased region" description="Acidic residues" evidence="5">
    <location>
        <begin position="522"/>
        <end position="544"/>
    </location>
</feature>
<feature type="compositionally biased region" description="Acidic residues" evidence="5">
    <location>
        <begin position="140"/>
        <end position="156"/>
    </location>
</feature>